<sequence length="113" mass="11948">MNDDGFRAAVAAALHASSGTRPGHNGGVERDALSVTGPPVRHSPRGEYHVAAKYAKRADPLPVTLNSTRYPTSSTRQVSDVEPTPFEQAAFEEALADPAVFDAFARLLGDGDT</sequence>
<dbReference type="EMBL" id="CP017561">
    <property type="protein sequence ID" value="APA84332.1"/>
    <property type="molecule type" value="Genomic_DNA"/>
</dbReference>
<evidence type="ECO:0000313" key="2">
    <source>
        <dbReference type="EMBL" id="APA84332.1"/>
    </source>
</evidence>
<name>A0A1I9YDE9_9BURK</name>
<protein>
    <submittedName>
        <fullName evidence="2">Uncharacterized protein</fullName>
    </submittedName>
</protein>
<evidence type="ECO:0000256" key="1">
    <source>
        <dbReference type="SAM" id="MobiDB-lite"/>
    </source>
</evidence>
<keyword evidence="3" id="KW-1185">Reference proteome</keyword>
<organism evidence="2 3">
    <name type="scientific">Paraburkholderia sprentiae WSM5005</name>
    <dbReference type="NCBI Taxonomy" id="754502"/>
    <lineage>
        <taxon>Bacteria</taxon>
        <taxon>Pseudomonadati</taxon>
        <taxon>Pseudomonadota</taxon>
        <taxon>Betaproteobacteria</taxon>
        <taxon>Burkholderiales</taxon>
        <taxon>Burkholderiaceae</taxon>
        <taxon>Paraburkholderia</taxon>
    </lineage>
</organism>
<feature type="region of interest" description="Disordered" evidence="1">
    <location>
        <begin position="16"/>
        <end position="45"/>
    </location>
</feature>
<accession>A0A1I9YDE9</accession>
<evidence type="ECO:0000313" key="3">
    <source>
        <dbReference type="Proteomes" id="UP000179860"/>
    </source>
</evidence>
<dbReference type="STRING" id="754502.BJG93_02180"/>
<dbReference type="RefSeq" id="WP_027198249.1">
    <property type="nucleotide sequence ID" value="NZ_CP017561.2"/>
</dbReference>
<dbReference type="KEGG" id="pspw:BJG93_02180"/>
<feature type="compositionally biased region" description="Polar residues" evidence="1">
    <location>
        <begin position="64"/>
        <end position="78"/>
    </location>
</feature>
<dbReference type="Proteomes" id="UP000179860">
    <property type="component" value="Chromosome 1"/>
</dbReference>
<reference evidence="2" key="2">
    <citation type="submission" date="2021-06" db="EMBL/GenBank/DDBJ databases">
        <authorList>
            <person name="Rogers T.H."/>
            <person name="Ramsay J.P."/>
            <person name="Wang P."/>
            <person name="Terpolilli J."/>
        </authorList>
    </citation>
    <scope>NUCLEOTIDE SEQUENCE [LARGE SCALE GENOMIC DNA]</scope>
    <source>
        <strain evidence="2">WSM5005</strain>
    </source>
</reference>
<feature type="region of interest" description="Disordered" evidence="1">
    <location>
        <begin position="63"/>
        <end position="82"/>
    </location>
</feature>
<reference evidence="2" key="1">
    <citation type="submission" date="2016-09" db="EMBL/GenBank/DDBJ databases">
        <title>The Complete Genome of Burkholderia sprentiae wsm5005.</title>
        <authorList>
            <person name="De Meyer S."/>
            <person name="Wang P."/>
            <person name="Terpolilli J."/>
        </authorList>
    </citation>
    <scope>NUCLEOTIDE SEQUENCE [LARGE SCALE GENOMIC DNA]</scope>
    <source>
        <strain evidence="2">WSM5005</strain>
    </source>
</reference>
<proteinExistence type="predicted"/>
<gene>
    <name evidence="2" type="ORF">BJG93_02180</name>
</gene>
<dbReference type="AlphaFoldDB" id="A0A1I9YDE9"/>